<proteinExistence type="predicted"/>
<name>A0A0N0GMW2_9NEIS</name>
<organism evidence="2 3">
    <name type="scientific">Amantichitinum ursilacus</name>
    <dbReference type="NCBI Taxonomy" id="857265"/>
    <lineage>
        <taxon>Bacteria</taxon>
        <taxon>Pseudomonadati</taxon>
        <taxon>Pseudomonadota</taxon>
        <taxon>Betaproteobacteria</taxon>
        <taxon>Neisseriales</taxon>
        <taxon>Chitinibacteraceae</taxon>
        <taxon>Amantichitinum</taxon>
    </lineage>
</organism>
<gene>
    <name evidence="2" type="ORF">WG78_13320</name>
</gene>
<keyword evidence="3" id="KW-1185">Reference proteome</keyword>
<comment type="caution">
    <text evidence="2">The sequence shown here is derived from an EMBL/GenBank/DDBJ whole genome shotgun (WGS) entry which is preliminary data.</text>
</comment>
<dbReference type="SUPFAM" id="SSF56112">
    <property type="entry name" value="Protein kinase-like (PK-like)"/>
    <property type="match status" value="1"/>
</dbReference>
<feature type="domain" description="Aminoglycoside phosphotransferase" evidence="1">
    <location>
        <begin position="22"/>
        <end position="257"/>
    </location>
</feature>
<dbReference type="Proteomes" id="UP000037939">
    <property type="component" value="Unassembled WGS sequence"/>
</dbReference>
<protein>
    <recommendedName>
        <fullName evidence="1">Aminoglycoside phosphotransferase domain-containing protein</fullName>
    </recommendedName>
</protein>
<dbReference type="InterPro" id="IPR051678">
    <property type="entry name" value="AGP_Transferase"/>
</dbReference>
<dbReference type="InterPro" id="IPR011009">
    <property type="entry name" value="Kinase-like_dom_sf"/>
</dbReference>
<evidence type="ECO:0000313" key="3">
    <source>
        <dbReference type="Proteomes" id="UP000037939"/>
    </source>
</evidence>
<dbReference type="Pfam" id="PF01636">
    <property type="entry name" value="APH"/>
    <property type="match status" value="1"/>
</dbReference>
<sequence>MQMDALARFAEALVARPVAVAPLVEGFYARLYLASAADGPVCVLKVFKQRGHRQTEIDALARLGACSVAALPRVIGQGSVETHEVLAISWLPGINPDQLTEPTARIRFNADATAALAHWHGQSAAYFEDVDGARYATFTDAYAAFVAARLAWLAAHPEKTAAWLPAAVAQAWRRARPLLDTLADDAPSLIHDDPHPGNFLADAQTGALTAVLDPGRSRFSHRELDVFHLADGGPQLGLYDAYLARYPLHAGYATRRLLFSLLDDVWHIERADWFDEAWMQRKLGALDVALTAAGR</sequence>
<dbReference type="STRING" id="857265.WG78_13320"/>
<dbReference type="AlphaFoldDB" id="A0A0N0GMW2"/>
<reference evidence="2 3" key="1">
    <citation type="submission" date="2015-07" db="EMBL/GenBank/DDBJ databases">
        <title>Draft genome sequence of the Amantichitinum ursilacus IGB-41, a new chitin-degrading bacterium.</title>
        <authorList>
            <person name="Kirstahler P."/>
            <person name="Guenther M."/>
            <person name="Grumaz C."/>
            <person name="Rupp S."/>
            <person name="Zibek S."/>
            <person name="Sohn K."/>
        </authorList>
    </citation>
    <scope>NUCLEOTIDE SEQUENCE [LARGE SCALE GENOMIC DNA]</scope>
    <source>
        <strain evidence="2 3">IGB-41</strain>
    </source>
</reference>
<dbReference type="EMBL" id="LAQT01000010">
    <property type="protein sequence ID" value="KPC52042.1"/>
    <property type="molecule type" value="Genomic_DNA"/>
</dbReference>
<dbReference type="PANTHER" id="PTHR21310">
    <property type="entry name" value="AMINOGLYCOSIDE PHOSPHOTRANSFERASE-RELATED-RELATED"/>
    <property type="match status" value="1"/>
</dbReference>
<dbReference type="OrthoDB" id="5812505at2"/>
<accession>A0A0N0GMW2</accession>
<dbReference type="InterPro" id="IPR002575">
    <property type="entry name" value="Aminoglycoside_PTrfase"/>
</dbReference>
<evidence type="ECO:0000259" key="1">
    <source>
        <dbReference type="Pfam" id="PF01636"/>
    </source>
</evidence>
<evidence type="ECO:0000313" key="2">
    <source>
        <dbReference type="EMBL" id="KPC52042.1"/>
    </source>
</evidence>
<dbReference type="Gene3D" id="3.90.1200.10">
    <property type="match status" value="1"/>
</dbReference>
<dbReference type="RefSeq" id="WP_053938314.1">
    <property type="nucleotide sequence ID" value="NZ_LAQT01000010.1"/>
</dbReference>